<accession>W5WFN4</accession>
<evidence type="ECO:0000313" key="1">
    <source>
        <dbReference type="EMBL" id="AHH99565.1"/>
    </source>
</evidence>
<dbReference type="PATRIC" id="fig|1449976.3.peg.6227"/>
<protein>
    <recommendedName>
        <fullName evidence="3">DJ-1/PfpI domain-containing protein</fullName>
    </recommendedName>
</protein>
<dbReference type="AlphaFoldDB" id="W5WFN4"/>
<organism evidence="1 2">
    <name type="scientific">Kutzneria albida DSM 43870</name>
    <dbReference type="NCBI Taxonomy" id="1449976"/>
    <lineage>
        <taxon>Bacteria</taxon>
        <taxon>Bacillati</taxon>
        <taxon>Actinomycetota</taxon>
        <taxon>Actinomycetes</taxon>
        <taxon>Pseudonocardiales</taxon>
        <taxon>Pseudonocardiaceae</taxon>
        <taxon>Kutzneria</taxon>
    </lineage>
</organism>
<name>W5WFN4_9PSEU</name>
<evidence type="ECO:0000313" key="2">
    <source>
        <dbReference type="Proteomes" id="UP000019225"/>
    </source>
</evidence>
<gene>
    <name evidence="1" type="ORF">KALB_6205</name>
</gene>
<dbReference type="Proteomes" id="UP000019225">
    <property type="component" value="Chromosome"/>
</dbReference>
<dbReference type="Gene3D" id="3.40.50.880">
    <property type="match status" value="1"/>
</dbReference>
<dbReference type="EMBL" id="CP007155">
    <property type="protein sequence ID" value="AHH99565.1"/>
    <property type="molecule type" value="Genomic_DNA"/>
</dbReference>
<sequence>MDGNLITGQNPQSSRATADRVVQVLERREIFNNR</sequence>
<dbReference type="HOGENOM" id="CLU_3374272_0_0_11"/>
<dbReference type="STRING" id="1449976.KALB_6205"/>
<dbReference type="KEGG" id="kal:KALB_6205"/>
<dbReference type="SUPFAM" id="SSF52317">
    <property type="entry name" value="Class I glutamine amidotransferase-like"/>
    <property type="match status" value="1"/>
</dbReference>
<reference evidence="1 2" key="1">
    <citation type="journal article" date="2014" name="BMC Genomics">
        <title>Complete genome sequence of producer of the glycopeptide antibiotic Aculeximycin Kutzneria albida DSM 43870T, a representative of minor genus of Pseudonocardiaceae.</title>
        <authorList>
            <person name="Rebets Y."/>
            <person name="Tokovenko B."/>
            <person name="Lushchyk I."/>
            <person name="Ruckert C."/>
            <person name="Zaburannyi N."/>
            <person name="Bechthold A."/>
            <person name="Kalinowski J."/>
            <person name="Luzhetskyy A."/>
        </authorList>
    </citation>
    <scope>NUCLEOTIDE SEQUENCE [LARGE SCALE GENOMIC DNA]</scope>
    <source>
        <strain evidence="1">DSM 43870</strain>
    </source>
</reference>
<proteinExistence type="predicted"/>
<keyword evidence="2" id="KW-1185">Reference proteome</keyword>
<evidence type="ECO:0008006" key="3">
    <source>
        <dbReference type="Google" id="ProtNLM"/>
    </source>
</evidence>
<dbReference type="InterPro" id="IPR029062">
    <property type="entry name" value="Class_I_gatase-like"/>
</dbReference>